<feature type="transmembrane region" description="Helical" evidence="9">
    <location>
        <begin position="295"/>
        <end position="316"/>
    </location>
</feature>
<feature type="transmembrane region" description="Helical" evidence="9">
    <location>
        <begin position="272"/>
        <end position="289"/>
    </location>
</feature>
<comment type="caution">
    <text evidence="11">The sequence shown here is derived from an EMBL/GenBank/DDBJ whole genome shotgun (WGS) entry which is preliminary data.</text>
</comment>
<dbReference type="SUPFAM" id="SSF111352">
    <property type="entry name" value="Ammonium transporter"/>
    <property type="match status" value="1"/>
</dbReference>
<feature type="transmembrane region" description="Helical" evidence="9">
    <location>
        <begin position="39"/>
        <end position="62"/>
    </location>
</feature>
<gene>
    <name evidence="11" type="ORF">ALMA_0132</name>
</gene>
<evidence type="ECO:0000256" key="3">
    <source>
        <dbReference type="ARBA" id="ARBA00022448"/>
    </source>
</evidence>
<dbReference type="InterPro" id="IPR018047">
    <property type="entry name" value="Ammonium_transpt_CS"/>
</dbReference>
<dbReference type="Proteomes" id="UP000243657">
    <property type="component" value="Unassembled WGS sequence"/>
</dbReference>
<feature type="transmembrane region" description="Helical" evidence="9">
    <location>
        <begin position="135"/>
        <end position="158"/>
    </location>
</feature>
<accession>A0A261F6P7</accession>
<dbReference type="GO" id="GO:0005886">
    <property type="term" value="C:plasma membrane"/>
    <property type="evidence" value="ECO:0007669"/>
    <property type="project" value="UniProtKB-SubCell"/>
</dbReference>
<evidence type="ECO:0000256" key="6">
    <source>
        <dbReference type="ARBA" id="ARBA00023136"/>
    </source>
</evidence>
<keyword evidence="6 9" id="KW-0472">Membrane</keyword>
<feature type="transmembrane region" description="Helical" evidence="9">
    <location>
        <begin position="178"/>
        <end position="199"/>
    </location>
</feature>
<keyword evidence="4 9" id="KW-0812">Transmembrane</keyword>
<dbReference type="Pfam" id="PF00909">
    <property type="entry name" value="Ammonium_transp"/>
    <property type="match status" value="1"/>
</dbReference>
<reference evidence="11 12" key="1">
    <citation type="journal article" date="2017" name="BMC Genomics">
        <title>Comparative genomic and phylogenomic analyses of the Bifidobacteriaceae family.</title>
        <authorList>
            <person name="Lugli G.A."/>
            <person name="Milani C."/>
            <person name="Turroni F."/>
            <person name="Duranti S."/>
            <person name="Mancabelli L."/>
            <person name="Mangifesta M."/>
            <person name="Ferrario C."/>
            <person name="Modesto M."/>
            <person name="Mattarelli P."/>
            <person name="Jiri K."/>
            <person name="van Sinderen D."/>
            <person name="Ventura M."/>
        </authorList>
    </citation>
    <scope>NUCLEOTIDE SEQUENCE [LARGE SCALE GENOMIC DNA]</scope>
    <source>
        <strain evidence="11 12">DSM 24762</strain>
    </source>
</reference>
<feature type="transmembrane region" description="Helical" evidence="9">
    <location>
        <begin position="362"/>
        <end position="388"/>
    </location>
</feature>
<keyword evidence="12" id="KW-1185">Reference proteome</keyword>
<evidence type="ECO:0000259" key="10">
    <source>
        <dbReference type="Pfam" id="PF00909"/>
    </source>
</evidence>
<evidence type="ECO:0000313" key="11">
    <source>
        <dbReference type="EMBL" id="OZG54807.1"/>
    </source>
</evidence>
<dbReference type="InterPro" id="IPR029020">
    <property type="entry name" value="Ammonium/urea_transptr"/>
</dbReference>
<feature type="transmembrane region" description="Helical" evidence="9">
    <location>
        <begin position="6"/>
        <end position="27"/>
    </location>
</feature>
<comment type="similarity">
    <text evidence="2 9">Belongs to the ammonia transporter channel (TC 1.A.11.2) family.</text>
</comment>
<keyword evidence="3 9" id="KW-0813">Transport</keyword>
<evidence type="ECO:0000256" key="1">
    <source>
        <dbReference type="ARBA" id="ARBA00004141"/>
    </source>
</evidence>
<dbReference type="PROSITE" id="PS01219">
    <property type="entry name" value="AMMONIUM_TRANSP"/>
    <property type="match status" value="1"/>
</dbReference>
<dbReference type="PANTHER" id="PTHR43029">
    <property type="entry name" value="AMMONIUM TRANSPORTER MEP2"/>
    <property type="match status" value="1"/>
</dbReference>
<dbReference type="NCBIfam" id="TIGR00836">
    <property type="entry name" value="amt"/>
    <property type="match status" value="1"/>
</dbReference>
<evidence type="ECO:0000313" key="12">
    <source>
        <dbReference type="Proteomes" id="UP000243657"/>
    </source>
</evidence>
<feature type="transmembrane region" description="Helical" evidence="9">
    <location>
        <begin position="328"/>
        <end position="350"/>
    </location>
</feature>
<evidence type="ECO:0000256" key="9">
    <source>
        <dbReference type="RuleBase" id="RU362002"/>
    </source>
</evidence>
<feature type="transmembrane region" description="Helical" evidence="9">
    <location>
        <begin position="211"/>
        <end position="232"/>
    </location>
</feature>
<evidence type="ECO:0000256" key="8">
    <source>
        <dbReference type="ARBA" id="ARBA00050025"/>
    </source>
</evidence>
<name>A0A261F6P7_9BIFI</name>
<evidence type="ECO:0000256" key="2">
    <source>
        <dbReference type="ARBA" id="ARBA00005887"/>
    </source>
</evidence>
<dbReference type="InterPro" id="IPR024041">
    <property type="entry name" value="NH4_transpt_AmtB-like_dom"/>
</dbReference>
<dbReference type="AlphaFoldDB" id="A0A261F6P7"/>
<dbReference type="InterPro" id="IPR001905">
    <property type="entry name" value="Ammonium_transpt"/>
</dbReference>
<dbReference type="Gene3D" id="1.10.3430.10">
    <property type="entry name" value="Ammonium transporter AmtB like domains"/>
    <property type="match status" value="1"/>
</dbReference>
<proteinExistence type="inferred from homology"/>
<sequence>MSTGDTAWMLISSGLVFLMTPAVAFFYGGMVRAKATLHMMMLSIGAVAVVAVAWVAWGWSIAYGGHSVLGLFADPFSGAFLGGVIQLKDGVYTAAGLSASGSYPVTVDALFQMTFAVVAVALISGALAERVKFGTWLVFAFFWTLLCYAPLAHMVWGGGLLSEHGFLSQFFGVPAHDFAGGTVVHINAAVAALVLAMMVGRRHGFGTAAFTPHNVPFVLLGAFLLWFGWFGFNGGSAFGANGTAAYAILTTCLCACTATLGWLAVEKVKTGHATPVGAASGMVAGLVGITPSADVVSPLSAMVIGLLVGVVCYLAISVKYRLGVDDSLDVVGVHGVGGVLGTVCVGLFSASHGLFTTGDVRLTLLQVVVALVAMAYSAAMTWVIAILLEKTLGWRVSTYTEMTGIDLAQHGERSYDLTGTALHFETRVLKNQKG</sequence>
<keyword evidence="7 9" id="KW-0924">Ammonia transport</keyword>
<keyword evidence="5 9" id="KW-1133">Transmembrane helix</keyword>
<dbReference type="PANTHER" id="PTHR43029:SF10">
    <property type="entry name" value="AMMONIUM TRANSPORTER MEP2"/>
    <property type="match status" value="1"/>
</dbReference>
<organism evidence="11 12">
    <name type="scientific">Alloscardovia macacae</name>
    <dbReference type="NCBI Taxonomy" id="1160091"/>
    <lineage>
        <taxon>Bacteria</taxon>
        <taxon>Bacillati</taxon>
        <taxon>Actinomycetota</taxon>
        <taxon>Actinomycetes</taxon>
        <taxon>Bifidobacteriales</taxon>
        <taxon>Bifidobacteriaceae</taxon>
        <taxon>Alloscardovia</taxon>
    </lineage>
</organism>
<dbReference type="GO" id="GO:0008519">
    <property type="term" value="F:ammonium channel activity"/>
    <property type="evidence" value="ECO:0007669"/>
    <property type="project" value="InterPro"/>
</dbReference>
<evidence type="ECO:0000256" key="7">
    <source>
        <dbReference type="ARBA" id="ARBA00023177"/>
    </source>
</evidence>
<evidence type="ECO:0000256" key="4">
    <source>
        <dbReference type="ARBA" id="ARBA00022692"/>
    </source>
</evidence>
<comment type="subcellular location">
    <subcellularLocation>
        <location evidence="9">Cell membrane</location>
        <topology evidence="9">Multi-pass membrane protein</topology>
    </subcellularLocation>
    <subcellularLocation>
        <location evidence="1">Membrane</location>
        <topology evidence="1">Multi-pass membrane protein</topology>
    </subcellularLocation>
</comment>
<dbReference type="EMBL" id="MWWT01000001">
    <property type="protein sequence ID" value="OZG54807.1"/>
    <property type="molecule type" value="Genomic_DNA"/>
</dbReference>
<evidence type="ECO:0000256" key="5">
    <source>
        <dbReference type="ARBA" id="ARBA00022989"/>
    </source>
</evidence>
<feature type="transmembrane region" description="Helical" evidence="9">
    <location>
        <begin position="109"/>
        <end position="128"/>
    </location>
</feature>
<protein>
    <recommendedName>
        <fullName evidence="8 9">Ammonium transporter</fullName>
    </recommendedName>
</protein>
<feature type="transmembrane region" description="Helical" evidence="9">
    <location>
        <begin position="244"/>
        <end position="265"/>
    </location>
</feature>
<dbReference type="RefSeq" id="WP_094725945.1">
    <property type="nucleotide sequence ID" value="NZ_JBHLWS010000010.1"/>
</dbReference>
<feature type="domain" description="Ammonium transporter AmtB-like" evidence="10">
    <location>
        <begin position="7"/>
        <end position="415"/>
    </location>
</feature>